<dbReference type="EMBL" id="JACHWR010000006">
    <property type="protein sequence ID" value="MBB3045343.1"/>
    <property type="molecule type" value="Genomic_DNA"/>
</dbReference>
<evidence type="ECO:0000256" key="4">
    <source>
        <dbReference type="ARBA" id="ARBA00022840"/>
    </source>
</evidence>
<dbReference type="CDD" id="cd03216">
    <property type="entry name" value="ABC_Carb_Monos_I"/>
    <property type="match status" value="1"/>
</dbReference>
<keyword evidence="2" id="KW-0677">Repeat</keyword>
<gene>
    <name evidence="6" type="ORF">FHU40_005200</name>
</gene>
<keyword evidence="3" id="KW-0547">Nucleotide-binding</keyword>
<dbReference type="Pfam" id="PF00005">
    <property type="entry name" value="ABC_tran"/>
    <property type="match status" value="1"/>
</dbReference>
<keyword evidence="1" id="KW-0813">Transport</keyword>
<evidence type="ECO:0000256" key="2">
    <source>
        <dbReference type="ARBA" id="ARBA00022737"/>
    </source>
</evidence>
<feature type="domain" description="ABC transporter" evidence="5">
    <location>
        <begin position="9"/>
        <end position="251"/>
    </location>
</feature>
<organism evidence="6 7">
    <name type="scientific">Nocardioides soli</name>
    <dbReference type="NCBI Taxonomy" id="1036020"/>
    <lineage>
        <taxon>Bacteria</taxon>
        <taxon>Bacillati</taxon>
        <taxon>Actinomycetota</taxon>
        <taxon>Actinomycetes</taxon>
        <taxon>Propionibacteriales</taxon>
        <taxon>Nocardioidaceae</taxon>
        <taxon>Nocardioides</taxon>
    </lineage>
</organism>
<evidence type="ECO:0000313" key="6">
    <source>
        <dbReference type="EMBL" id="MBB3045343.1"/>
    </source>
</evidence>
<evidence type="ECO:0000313" key="7">
    <source>
        <dbReference type="Proteomes" id="UP000589626"/>
    </source>
</evidence>
<dbReference type="InterPro" id="IPR050107">
    <property type="entry name" value="ABC_carbohydrate_import_ATPase"/>
</dbReference>
<dbReference type="Gene3D" id="3.40.50.300">
    <property type="entry name" value="P-loop containing nucleotide triphosphate hydrolases"/>
    <property type="match status" value="2"/>
</dbReference>
<keyword evidence="7" id="KW-1185">Reference proteome</keyword>
<keyword evidence="4" id="KW-0067">ATP-binding</keyword>
<feature type="domain" description="ABC transporter" evidence="5">
    <location>
        <begin position="252"/>
        <end position="501"/>
    </location>
</feature>
<dbReference type="GO" id="GO:0005524">
    <property type="term" value="F:ATP binding"/>
    <property type="evidence" value="ECO:0007669"/>
    <property type="project" value="UniProtKB-KW"/>
</dbReference>
<name>A0A7W4W1D5_9ACTN</name>
<dbReference type="AlphaFoldDB" id="A0A7W4W1D5"/>
<evidence type="ECO:0000259" key="5">
    <source>
        <dbReference type="PROSITE" id="PS50893"/>
    </source>
</evidence>
<dbReference type="InterPro" id="IPR027417">
    <property type="entry name" value="P-loop_NTPase"/>
</dbReference>
<dbReference type="SMART" id="SM00382">
    <property type="entry name" value="AAA"/>
    <property type="match status" value="1"/>
</dbReference>
<dbReference type="CDD" id="cd03215">
    <property type="entry name" value="ABC_Carb_Monos_II"/>
    <property type="match status" value="1"/>
</dbReference>
<dbReference type="InterPro" id="IPR003593">
    <property type="entry name" value="AAA+_ATPase"/>
</dbReference>
<comment type="caution">
    <text evidence="6">The sequence shown here is derived from an EMBL/GenBank/DDBJ whole genome shotgun (WGS) entry which is preliminary data.</text>
</comment>
<reference evidence="6 7" key="1">
    <citation type="submission" date="2020-08" db="EMBL/GenBank/DDBJ databases">
        <title>Sequencing the genomes of 1000 actinobacteria strains.</title>
        <authorList>
            <person name="Klenk H.-P."/>
        </authorList>
    </citation>
    <scope>NUCLEOTIDE SEQUENCE [LARGE SCALE GENOMIC DNA]</scope>
    <source>
        <strain evidence="6 7">DSM 105498</strain>
    </source>
</reference>
<protein>
    <submittedName>
        <fullName evidence="6">ABC-type sugar transport system ATPase subunit</fullName>
    </submittedName>
</protein>
<accession>A0A7W4W1D5</accession>
<dbReference type="InterPro" id="IPR003439">
    <property type="entry name" value="ABC_transporter-like_ATP-bd"/>
</dbReference>
<keyword evidence="6" id="KW-0762">Sugar transport</keyword>
<dbReference type="RefSeq" id="WP_183595345.1">
    <property type="nucleotide sequence ID" value="NZ_JACHWR010000006.1"/>
</dbReference>
<evidence type="ECO:0000256" key="1">
    <source>
        <dbReference type="ARBA" id="ARBA00022448"/>
    </source>
</evidence>
<dbReference type="GO" id="GO:0016887">
    <property type="term" value="F:ATP hydrolysis activity"/>
    <property type="evidence" value="ECO:0007669"/>
    <property type="project" value="InterPro"/>
</dbReference>
<sequence>MTEPDPPALEVVGLRKSFGPVEVLRDVALSLQPGEIHGLLGVNGSGKSTLIKVLSGLHRPDGGTIRVLGVELTASASSGDREAMGLRFMHQDLGLCPSMTVAENLFVGRYPRGAGGWIDRRRMRRQAAEMLGSLGADHVDPDAPISALGPGQRALVGMARALGAPGAERPRVLVLDEPTTSLTMRETAQLLEAVRRAARAGVAVLFVSHDMEEVLALTDRVTILRDGRVATSRETAGLGVDELVRLVVGDSFRRAELGTSAAPGDAVLDVRALSGPSVHDLSFRVHAREVVGLTGLVGAGHEDVPYLLVGARPAATLDLSVSGVATTRSGPRWARAAGVAFLAADRLGDSAIPNATVRENATLGNLRRLRRWYGIDFGSESAESAAIVRRYEVVCPSDLAPLRNLSGGNQQKVLLGRIEESRGSLVVVHAPTQGVDVGSRQRILRALRDLAEAGAGVLVVSNDYEELEALCDRVLVMRRGRLVQSLEGADKTHHEILVAAAS</sequence>
<proteinExistence type="predicted"/>
<dbReference type="PROSITE" id="PS50893">
    <property type="entry name" value="ABC_TRANSPORTER_2"/>
    <property type="match status" value="2"/>
</dbReference>
<dbReference type="SUPFAM" id="SSF52540">
    <property type="entry name" value="P-loop containing nucleoside triphosphate hydrolases"/>
    <property type="match status" value="2"/>
</dbReference>
<dbReference type="Proteomes" id="UP000589626">
    <property type="component" value="Unassembled WGS sequence"/>
</dbReference>
<dbReference type="PANTHER" id="PTHR43790:SF9">
    <property type="entry name" value="GALACTOFURANOSE TRANSPORTER ATP-BINDING PROTEIN YTFR"/>
    <property type="match status" value="1"/>
</dbReference>
<dbReference type="PANTHER" id="PTHR43790">
    <property type="entry name" value="CARBOHYDRATE TRANSPORT ATP-BINDING PROTEIN MG119-RELATED"/>
    <property type="match status" value="1"/>
</dbReference>
<evidence type="ECO:0000256" key="3">
    <source>
        <dbReference type="ARBA" id="ARBA00022741"/>
    </source>
</evidence>